<dbReference type="OrthoDB" id="9995107at2"/>
<keyword evidence="2" id="KW-0472">Membrane</keyword>
<evidence type="ECO:0000256" key="3">
    <source>
        <dbReference type="SAM" id="SignalP"/>
    </source>
</evidence>
<dbReference type="RefSeq" id="WP_121250279.1">
    <property type="nucleotide sequence ID" value="NZ_RBIL01000001.1"/>
</dbReference>
<evidence type="ECO:0000256" key="2">
    <source>
        <dbReference type="SAM" id="Phobius"/>
    </source>
</evidence>
<dbReference type="AlphaFoldDB" id="A0A660LFK6"/>
<gene>
    <name evidence="4" type="ORF">C8N24_2445</name>
</gene>
<dbReference type="EMBL" id="RBIL01000001">
    <property type="protein sequence ID" value="RKQ92593.1"/>
    <property type="molecule type" value="Genomic_DNA"/>
</dbReference>
<sequence>MTRRIATLTTLLVLAFAAPAAAQGGAFGPLPSAPVPTETPQQNTNATDNGETGQTTLFIILGALLVGFAVMGVLITRDARNKAPEIVTAGPVVPEGTGARKPHTQAAKKKMRQKTRAQKQARKAHRR</sequence>
<name>A0A660LFK6_9ACTN</name>
<feature type="region of interest" description="Disordered" evidence="1">
    <location>
        <begin position="28"/>
        <end position="51"/>
    </location>
</feature>
<organism evidence="4 5">
    <name type="scientific">Solirubrobacter pauli</name>
    <dbReference type="NCBI Taxonomy" id="166793"/>
    <lineage>
        <taxon>Bacteria</taxon>
        <taxon>Bacillati</taxon>
        <taxon>Actinomycetota</taxon>
        <taxon>Thermoleophilia</taxon>
        <taxon>Solirubrobacterales</taxon>
        <taxon>Solirubrobacteraceae</taxon>
        <taxon>Solirubrobacter</taxon>
    </lineage>
</organism>
<dbReference type="Proteomes" id="UP000278962">
    <property type="component" value="Unassembled WGS sequence"/>
</dbReference>
<reference evidence="4 5" key="1">
    <citation type="submission" date="2018-10" db="EMBL/GenBank/DDBJ databases">
        <title>Genomic Encyclopedia of Archaeal and Bacterial Type Strains, Phase II (KMG-II): from individual species to whole genera.</title>
        <authorList>
            <person name="Goeker M."/>
        </authorList>
    </citation>
    <scope>NUCLEOTIDE SEQUENCE [LARGE SCALE GENOMIC DNA]</scope>
    <source>
        <strain evidence="4 5">DSM 14954</strain>
    </source>
</reference>
<protein>
    <recommendedName>
        <fullName evidence="6">LPXTG-motif cell wall-anchored protein</fullName>
    </recommendedName>
</protein>
<accession>A0A660LFK6</accession>
<evidence type="ECO:0000313" key="4">
    <source>
        <dbReference type="EMBL" id="RKQ92593.1"/>
    </source>
</evidence>
<proteinExistence type="predicted"/>
<keyword evidence="5" id="KW-1185">Reference proteome</keyword>
<feature type="region of interest" description="Disordered" evidence="1">
    <location>
        <begin position="89"/>
        <end position="127"/>
    </location>
</feature>
<evidence type="ECO:0000256" key="1">
    <source>
        <dbReference type="SAM" id="MobiDB-lite"/>
    </source>
</evidence>
<feature type="compositionally biased region" description="Basic residues" evidence="1">
    <location>
        <begin position="100"/>
        <end position="127"/>
    </location>
</feature>
<feature type="signal peptide" evidence="3">
    <location>
        <begin position="1"/>
        <end position="22"/>
    </location>
</feature>
<keyword evidence="2" id="KW-1133">Transmembrane helix</keyword>
<feature type="chain" id="PRO_5025066721" description="LPXTG-motif cell wall-anchored protein" evidence="3">
    <location>
        <begin position="23"/>
        <end position="127"/>
    </location>
</feature>
<comment type="caution">
    <text evidence="4">The sequence shown here is derived from an EMBL/GenBank/DDBJ whole genome shotgun (WGS) entry which is preliminary data.</text>
</comment>
<keyword evidence="3" id="KW-0732">Signal</keyword>
<evidence type="ECO:0008006" key="6">
    <source>
        <dbReference type="Google" id="ProtNLM"/>
    </source>
</evidence>
<feature type="compositionally biased region" description="Polar residues" evidence="1">
    <location>
        <begin position="38"/>
        <end position="51"/>
    </location>
</feature>
<feature type="transmembrane region" description="Helical" evidence="2">
    <location>
        <begin position="57"/>
        <end position="75"/>
    </location>
</feature>
<keyword evidence="2" id="KW-0812">Transmembrane</keyword>
<evidence type="ECO:0000313" key="5">
    <source>
        <dbReference type="Proteomes" id="UP000278962"/>
    </source>
</evidence>